<evidence type="ECO:0000313" key="7">
    <source>
        <dbReference type="EMBL" id="PVH30485.1"/>
    </source>
</evidence>
<feature type="compositionally biased region" description="Basic and acidic residues" evidence="5">
    <location>
        <begin position="625"/>
        <end position="635"/>
    </location>
</feature>
<feature type="region of interest" description="Disordered" evidence="5">
    <location>
        <begin position="598"/>
        <end position="666"/>
    </location>
</feature>
<evidence type="ECO:0000256" key="4">
    <source>
        <dbReference type="PROSITE-ProRule" id="PRU00473"/>
    </source>
</evidence>
<dbReference type="PANTHER" id="PTHR30329:SF21">
    <property type="entry name" value="LIPOPROTEIN YIAD-RELATED"/>
    <property type="match status" value="1"/>
</dbReference>
<gene>
    <name evidence="7" type="ORF">DDE20_02810</name>
</gene>
<dbReference type="Proteomes" id="UP000245911">
    <property type="component" value="Unassembled WGS sequence"/>
</dbReference>
<dbReference type="Gene3D" id="3.30.1330.60">
    <property type="entry name" value="OmpA-like domain"/>
    <property type="match status" value="1"/>
</dbReference>
<keyword evidence="2 4" id="KW-0472">Membrane</keyword>
<evidence type="ECO:0000256" key="1">
    <source>
        <dbReference type="ARBA" id="ARBA00004442"/>
    </source>
</evidence>
<feature type="domain" description="OmpA-like" evidence="6">
    <location>
        <begin position="484"/>
        <end position="601"/>
    </location>
</feature>
<feature type="compositionally biased region" description="Acidic residues" evidence="5">
    <location>
        <begin position="637"/>
        <end position="666"/>
    </location>
</feature>
<dbReference type="Gene3D" id="3.40.1520.20">
    <property type="match status" value="2"/>
</dbReference>
<name>A0A2T8HYG5_9RHOB</name>
<sequence length="666" mass="70261">MIASIAAFVLAVALALIVALLLAAGLERRSAQALAQAFDAADLPWVEVEVDGLQAALSGTAPTESDRIRALRVAGTVVDAARVSDSIEVPVSNAVVTPVFRIEMMRDRSDISVIGLVPGAEGEMPIVEELQAAVPDSEIADMLQSADHAVPAGWERAVDFAVNGLALFDIGRISVSAGRIEVEALVESAEAGERLATRLRGMAPRGQVLTLDLTPPRPVATPFLLRVDLSGGRWQLRACSADTEEAQAQIRNALQAAGMTRAATCPLALGTPSPRWGEAVAATIAALANLGEGNLTISDGDVALIVPHSVAANLFDRAVGRLETALPDAFVLSARRLDPPAEDSTRDDGRAEVTLVLEEDGQIALAGRLPNTRIREAVRSFAQARFGAQSVDMAIRVAEDLPQGWSVRVLTAIEAVAELHHGSALVLADRIEVSGVSGNPDVETQVTQVIVEGLGADTEFTINVEYSEALDPVAQAPTPENCEARVQAILSESKITFDPGSISINAASGRVLDAIAEELRECGELPFEVAGHTDSQGRAQTNQRLSQSRAEAVVNALMTRRVLVASFVARGYGAEFPIADNGTAAGREENRRIEFTLIRPEAEPEPLDPALEAELEFEVSEAGDDTTRPRPRPEGLEVPEEAETGEAGADEAAEAETSGDDAAESE</sequence>
<evidence type="ECO:0000256" key="3">
    <source>
        <dbReference type="ARBA" id="ARBA00023237"/>
    </source>
</evidence>
<dbReference type="InterPro" id="IPR036737">
    <property type="entry name" value="OmpA-like_sf"/>
</dbReference>
<comment type="caution">
    <text evidence="7">The sequence shown here is derived from an EMBL/GenBank/DDBJ whole genome shotgun (WGS) entry which is preliminary data.</text>
</comment>
<dbReference type="PANTHER" id="PTHR30329">
    <property type="entry name" value="STATOR ELEMENT OF FLAGELLAR MOTOR COMPLEX"/>
    <property type="match status" value="1"/>
</dbReference>
<dbReference type="PRINTS" id="PR01021">
    <property type="entry name" value="OMPADOMAIN"/>
</dbReference>
<dbReference type="PROSITE" id="PS51123">
    <property type="entry name" value="OMPA_2"/>
    <property type="match status" value="1"/>
</dbReference>
<dbReference type="Pfam" id="PF00691">
    <property type="entry name" value="OmpA"/>
    <property type="match status" value="1"/>
</dbReference>
<keyword evidence="3" id="KW-0998">Cell outer membrane</keyword>
<protein>
    <recommendedName>
        <fullName evidence="6">OmpA-like domain-containing protein</fullName>
    </recommendedName>
</protein>
<dbReference type="GO" id="GO:0009279">
    <property type="term" value="C:cell outer membrane"/>
    <property type="evidence" value="ECO:0007669"/>
    <property type="project" value="UniProtKB-SubCell"/>
</dbReference>
<proteinExistence type="predicted"/>
<dbReference type="InterPro" id="IPR050330">
    <property type="entry name" value="Bact_OuterMem_StrucFunc"/>
</dbReference>
<dbReference type="EMBL" id="QDKM01000001">
    <property type="protein sequence ID" value="PVH30485.1"/>
    <property type="molecule type" value="Genomic_DNA"/>
</dbReference>
<comment type="subcellular location">
    <subcellularLocation>
        <location evidence="1">Cell outer membrane</location>
    </subcellularLocation>
</comment>
<dbReference type="InterPro" id="IPR006664">
    <property type="entry name" value="OMP_bac"/>
</dbReference>
<evidence type="ECO:0000256" key="2">
    <source>
        <dbReference type="ARBA" id="ARBA00023136"/>
    </source>
</evidence>
<dbReference type="CDD" id="cd07185">
    <property type="entry name" value="OmpA_C-like"/>
    <property type="match status" value="1"/>
</dbReference>
<reference evidence="7 8" key="1">
    <citation type="submission" date="2018-04" db="EMBL/GenBank/DDBJ databases">
        <title>Pararhodobacter oceanense sp. nov., isolated from marine intertidal sediment.</title>
        <authorList>
            <person name="Wang X.-L."/>
            <person name="Du Z.-J."/>
        </authorList>
    </citation>
    <scope>NUCLEOTIDE SEQUENCE [LARGE SCALE GENOMIC DNA]</scope>
    <source>
        <strain evidence="7 8">AM505</strain>
    </source>
</reference>
<evidence type="ECO:0000259" key="6">
    <source>
        <dbReference type="PROSITE" id="PS51123"/>
    </source>
</evidence>
<evidence type="ECO:0000313" key="8">
    <source>
        <dbReference type="Proteomes" id="UP000245911"/>
    </source>
</evidence>
<dbReference type="SUPFAM" id="SSF103088">
    <property type="entry name" value="OmpA-like"/>
    <property type="match status" value="1"/>
</dbReference>
<accession>A0A2T8HYG5</accession>
<keyword evidence="8" id="KW-1185">Reference proteome</keyword>
<dbReference type="InterPro" id="IPR006665">
    <property type="entry name" value="OmpA-like"/>
</dbReference>
<evidence type="ECO:0000256" key="5">
    <source>
        <dbReference type="SAM" id="MobiDB-lite"/>
    </source>
</evidence>
<feature type="compositionally biased region" description="Acidic residues" evidence="5">
    <location>
        <begin position="603"/>
        <end position="624"/>
    </location>
</feature>
<dbReference type="AlphaFoldDB" id="A0A2T8HYG5"/>
<organism evidence="7 8">
    <name type="scientific">Pararhodobacter oceanensis</name>
    <dbReference type="NCBI Taxonomy" id="2172121"/>
    <lineage>
        <taxon>Bacteria</taxon>
        <taxon>Pseudomonadati</taxon>
        <taxon>Pseudomonadota</taxon>
        <taxon>Alphaproteobacteria</taxon>
        <taxon>Rhodobacterales</taxon>
        <taxon>Paracoccaceae</taxon>
        <taxon>Pararhodobacter</taxon>
    </lineage>
</organism>